<proteinExistence type="inferred from homology"/>
<gene>
    <name evidence="4" type="ORF">FVE85_2939</name>
</gene>
<name>A0A5J4YU32_PORPP</name>
<dbReference type="Pfam" id="PF03109">
    <property type="entry name" value="ABC1"/>
    <property type="match status" value="1"/>
</dbReference>
<protein>
    <recommendedName>
        <fullName evidence="3">ABC1 atypical kinase-like domain-containing protein</fullName>
    </recommendedName>
</protein>
<organism evidence="4 5">
    <name type="scientific">Porphyridium purpureum</name>
    <name type="common">Red alga</name>
    <name type="synonym">Porphyridium cruentum</name>
    <dbReference type="NCBI Taxonomy" id="35688"/>
    <lineage>
        <taxon>Eukaryota</taxon>
        <taxon>Rhodophyta</taxon>
        <taxon>Bangiophyceae</taxon>
        <taxon>Porphyridiales</taxon>
        <taxon>Porphyridiaceae</taxon>
        <taxon>Porphyridium</taxon>
    </lineage>
</organism>
<dbReference type="AlphaFoldDB" id="A0A5J4YU32"/>
<dbReference type="Proteomes" id="UP000324585">
    <property type="component" value="Unassembled WGS sequence"/>
</dbReference>
<dbReference type="InterPro" id="IPR050154">
    <property type="entry name" value="UbiB_kinase"/>
</dbReference>
<evidence type="ECO:0000256" key="1">
    <source>
        <dbReference type="ARBA" id="ARBA00009670"/>
    </source>
</evidence>
<sequence>MMGLAKRRSNGRRSHPCAFCPSGPARTDTCGEQLSHVRENWRLGSSSGPAVCFGSVRGGGQSLGTRRRIARITVTSVSGLSEDREKAHASLPGKELLVGTQPLRAYDAAAICEYYDARPELVLLRLASIGWPLVGWTLRYRVLRGVALNAPQTEQSAAALVQVITKMGATMVKVGQLISNRPDIVTDITLFSALQTLQDRVAPFPDDEARRIVLDEFGVQRLDEVYASFSDAPIAAASLGQVYSATLRAEGSAPPKKVAVKVQRPNIEETARLDLYILRKLAAYGKRRLGLRSDMVAVVDEFGRLLMQEIDYENEARNCNKFYTLYGNGVVTGVVVPRAYEQLTTRRVLTMDFVEGRTLKVQGQDSRALIESGILCSLKQLLDDGFYQVDPHAGNLLRTPDGQLAYIDFGMMAQVDEKTRFALIGSIAHLINKQWDLLAKDFDVLGFLGAVDGTTTQESQDLKVADVAATLQRAFRDASPDGKLKNISFGALTKTLSQVTRSSPIRLPSYFALVIRSLAILEGLGLAADPNFRIVDSAVPYVSRRLLNDRAPELVQAMQEVVLDPVTGRIRWSRLKSLLQDSGMQGFQVRRPDNVPTHTSVPARDVASPAASAGEAQNDRMIAAAVEFFLSANGRFLRDALLKDLTDLIDDLQLASGRAISDVTRGIIPPPVDVADPERVQFAKDVLAALLQRGTFFSAGSLVRAEERRADHTETRRSGVAQEVIMQLISRRDELLEAIPPLESSRYVAGELLVRASTRFWKRVKSLLLASEKQGFRLASRIQQRDER</sequence>
<dbReference type="EMBL" id="VRMN01000004">
    <property type="protein sequence ID" value="KAA8494698.1"/>
    <property type="molecule type" value="Genomic_DNA"/>
</dbReference>
<dbReference type="InterPro" id="IPR004147">
    <property type="entry name" value="ABC1_dom"/>
</dbReference>
<feature type="region of interest" description="Disordered" evidence="2">
    <location>
        <begin position="587"/>
        <end position="612"/>
    </location>
</feature>
<comment type="caution">
    <text evidence="4">The sequence shown here is derived from an EMBL/GenBank/DDBJ whole genome shotgun (WGS) entry which is preliminary data.</text>
</comment>
<keyword evidence="5" id="KW-1185">Reference proteome</keyword>
<reference evidence="5" key="1">
    <citation type="journal article" date="2019" name="Nat. Commun.">
        <title>Expansion of phycobilisome linker gene families in mesophilic red algae.</title>
        <authorList>
            <person name="Lee J."/>
            <person name="Kim D."/>
            <person name="Bhattacharya D."/>
            <person name="Yoon H.S."/>
        </authorList>
    </citation>
    <scope>NUCLEOTIDE SEQUENCE [LARGE SCALE GENOMIC DNA]</scope>
    <source>
        <strain evidence="5">CCMP 1328</strain>
    </source>
</reference>
<dbReference type="PANTHER" id="PTHR10566:SF128">
    <property type="entry name" value="UBIB DOMAIN CONTAINING KINASE"/>
    <property type="match status" value="1"/>
</dbReference>
<dbReference type="OMA" id="AFNMIED"/>
<dbReference type="OrthoDB" id="427480at2759"/>
<dbReference type="CDD" id="cd05121">
    <property type="entry name" value="ABC1_ADCK3-like"/>
    <property type="match status" value="1"/>
</dbReference>
<evidence type="ECO:0000313" key="4">
    <source>
        <dbReference type="EMBL" id="KAA8494698.1"/>
    </source>
</evidence>
<evidence type="ECO:0000256" key="2">
    <source>
        <dbReference type="SAM" id="MobiDB-lite"/>
    </source>
</evidence>
<feature type="domain" description="ABC1 atypical kinase-like" evidence="3">
    <location>
        <begin position="197"/>
        <end position="440"/>
    </location>
</feature>
<evidence type="ECO:0000259" key="3">
    <source>
        <dbReference type="Pfam" id="PF03109"/>
    </source>
</evidence>
<evidence type="ECO:0000313" key="5">
    <source>
        <dbReference type="Proteomes" id="UP000324585"/>
    </source>
</evidence>
<dbReference type="SUPFAM" id="SSF56112">
    <property type="entry name" value="Protein kinase-like (PK-like)"/>
    <property type="match status" value="1"/>
</dbReference>
<accession>A0A5J4YU32</accession>
<dbReference type="PANTHER" id="PTHR10566">
    <property type="entry name" value="CHAPERONE-ACTIVITY OF BC1 COMPLEX CABC1 -RELATED"/>
    <property type="match status" value="1"/>
</dbReference>
<comment type="similarity">
    <text evidence="1">Belongs to the protein kinase superfamily. ADCK protein kinase family.</text>
</comment>
<dbReference type="InterPro" id="IPR011009">
    <property type="entry name" value="Kinase-like_dom_sf"/>
</dbReference>